<dbReference type="EMBL" id="JAGPNK010000024">
    <property type="protein sequence ID" value="KAH7304322.1"/>
    <property type="molecule type" value="Genomic_DNA"/>
</dbReference>
<organism evidence="2 3">
    <name type="scientific">Stachybotrys elegans</name>
    <dbReference type="NCBI Taxonomy" id="80388"/>
    <lineage>
        <taxon>Eukaryota</taxon>
        <taxon>Fungi</taxon>
        <taxon>Dikarya</taxon>
        <taxon>Ascomycota</taxon>
        <taxon>Pezizomycotina</taxon>
        <taxon>Sordariomycetes</taxon>
        <taxon>Hypocreomycetidae</taxon>
        <taxon>Hypocreales</taxon>
        <taxon>Stachybotryaceae</taxon>
        <taxon>Stachybotrys</taxon>
    </lineage>
</organism>
<reference evidence="2" key="1">
    <citation type="journal article" date="2021" name="Nat. Commun.">
        <title>Genetic determinants of endophytism in the Arabidopsis root mycobiome.</title>
        <authorList>
            <person name="Mesny F."/>
            <person name="Miyauchi S."/>
            <person name="Thiergart T."/>
            <person name="Pickel B."/>
            <person name="Atanasova L."/>
            <person name="Karlsson M."/>
            <person name="Huettel B."/>
            <person name="Barry K.W."/>
            <person name="Haridas S."/>
            <person name="Chen C."/>
            <person name="Bauer D."/>
            <person name="Andreopoulos W."/>
            <person name="Pangilinan J."/>
            <person name="LaButti K."/>
            <person name="Riley R."/>
            <person name="Lipzen A."/>
            <person name="Clum A."/>
            <person name="Drula E."/>
            <person name="Henrissat B."/>
            <person name="Kohler A."/>
            <person name="Grigoriev I.V."/>
            <person name="Martin F.M."/>
            <person name="Hacquard S."/>
        </authorList>
    </citation>
    <scope>NUCLEOTIDE SEQUENCE</scope>
    <source>
        <strain evidence="2">MPI-CAGE-CH-0235</strain>
    </source>
</reference>
<proteinExistence type="predicted"/>
<accession>A0A8K0SF93</accession>
<evidence type="ECO:0000313" key="2">
    <source>
        <dbReference type="EMBL" id="KAH7304322.1"/>
    </source>
</evidence>
<comment type="caution">
    <text evidence="2">The sequence shown here is derived from an EMBL/GenBank/DDBJ whole genome shotgun (WGS) entry which is preliminary data.</text>
</comment>
<protein>
    <submittedName>
        <fullName evidence="2">Kinetochore Sim4 complex subunit FTA2-domain-containing protein</fullName>
    </submittedName>
</protein>
<name>A0A8K0SF93_9HYPO</name>
<keyword evidence="3" id="KW-1185">Reference proteome</keyword>
<dbReference type="Pfam" id="PF13095">
    <property type="entry name" value="FTA2"/>
    <property type="match status" value="1"/>
</dbReference>
<feature type="region of interest" description="Disordered" evidence="1">
    <location>
        <begin position="253"/>
        <end position="284"/>
    </location>
</feature>
<evidence type="ECO:0000256" key="1">
    <source>
        <dbReference type="SAM" id="MobiDB-lite"/>
    </source>
</evidence>
<dbReference type="InterPro" id="IPR025213">
    <property type="entry name" value="Sim4_Fta2"/>
</dbReference>
<sequence>MPQVGAATAIPQELPPLEGPKLGLFKDHKSPITWLERLDIDRDGEETEGYVFRAVIKRREYAIKVFKFFDPITTKSFWGPLLGRDTPLKTAAYLTDPFFCECRAYGRINATSPKKLRRDIATPCHGFLFLGKRDEAALSRHIDLELDKVDVTYQNSVEGACCVRAIVKDVASPNAGVSTNNLRRILDGIKALNRAKLYNMDIKLANFRGGQLVDFGSSWTEPHRLLNAVDDRAARGYRNADRVRFDEMMETEKIPNPKQVRAMPDSSYVKKLRPRPPRPLTRGS</sequence>
<evidence type="ECO:0000313" key="3">
    <source>
        <dbReference type="Proteomes" id="UP000813444"/>
    </source>
</evidence>
<gene>
    <name evidence="2" type="ORF">B0I35DRAFT_401422</name>
</gene>
<dbReference type="OrthoDB" id="3432781at2759"/>
<dbReference type="AlphaFoldDB" id="A0A8K0SF93"/>
<dbReference type="Proteomes" id="UP000813444">
    <property type="component" value="Unassembled WGS sequence"/>
</dbReference>